<gene>
    <name evidence="5" type="ORF">TMSB3V08_LOCUS1171</name>
</gene>
<dbReference type="PANTHER" id="PTHR12895:SF9">
    <property type="entry name" value="DYMECLIN"/>
    <property type="match status" value="1"/>
</dbReference>
<dbReference type="AlphaFoldDB" id="A0A7R9HJ69"/>
<evidence type="ECO:0000256" key="1">
    <source>
        <dbReference type="ARBA" id="ARBA00010603"/>
    </source>
</evidence>
<proteinExistence type="inferred from homology"/>
<evidence type="ECO:0000313" key="5">
    <source>
        <dbReference type="EMBL" id="CAD7424212.1"/>
    </source>
</evidence>
<keyword evidence="3" id="KW-0519">Myristate</keyword>
<protein>
    <recommendedName>
        <fullName evidence="2">Dymeclin</fullName>
    </recommendedName>
</protein>
<dbReference type="GO" id="GO:0007030">
    <property type="term" value="P:Golgi organization"/>
    <property type="evidence" value="ECO:0007669"/>
    <property type="project" value="TreeGrafter"/>
</dbReference>
<accession>A0A7R9HJ69</accession>
<dbReference type="Pfam" id="PF09742">
    <property type="entry name" value="Dymeclin"/>
    <property type="match status" value="2"/>
</dbReference>
<name>A0A7R9HJ69_9NEOP</name>
<dbReference type="InterPro" id="IPR019142">
    <property type="entry name" value="Dymeclin"/>
</dbReference>
<evidence type="ECO:0000256" key="2">
    <source>
        <dbReference type="ARBA" id="ARBA00015736"/>
    </source>
</evidence>
<organism evidence="5">
    <name type="scientific">Timema monikensis</name>
    <dbReference type="NCBI Taxonomy" id="170555"/>
    <lineage>
        <taxon>Eukaryota</taxon>
        <taxon>Metazoa</taxon>
        <taxon>Ecdysozoa</taxon>
        <taxon>Arthropoda</taxon>
        <taxon>Hexapoda</taxon>
        <taxon>Insecta</taxon>
        <taxon>Pterygota</taxon>
        <taxon>Neoptera</taxon>
        <taxon>Polyneoptera</taxon>
        <taxon>Phasmatodea</taxon>
        <taxon>Timematodea</taxon>
        <taxon>Timematoidea</taxon>
        <taxon>Timematidae</taxon>
        <taxon>Timema</taxon>
    </lineage>
</organism>
<keyword evidence="4" id="KW-0449">Lipoprotein</keyword>
<reference evidence="5" key="1">
    <citation type="submission" date="2020-11" db="EMBL/GenBank/DDBJ databases">
        <authorList>
            <person name="Tran Van P."/>
        </authorList>
    </citation>
    <scope>NUCLEOTIDE SEQUENCE</scope>
</reference>
<dbReference type="PANTHER" id="PTHR12895">
    <property type="entry name" value="DYMECLIN"/>
    <property type="match status" value="1"/>
</dbReference>
<comment type="similarity">
    <text evidence="1">Belongs to the dymeclin family.</text>
</comment>
<dbReference type="EMBL" id="OB792767">
    <property type="protein sequence ID" value="CAD7424212.1"/>
    <property type="molecule type" value="Genomic_DNA"/>
</dbReference>
<evidence type="ECO:0000256" key="3">
    <source>
        <dbReference type="ARBA" id="ARBA00022707"/>
    </source>
</evidence>
<evidence type="ECO:0000256" key="4">
    <source>
        <dbReference type="ARBA" id="ARBA00023288"/>
    </source>
</evidence>
<sequence>MGTALSQNTDLATNKYLERFTRKDPISSNDPFWNRFLSFSFTPPSNVTKNSGVVIHLAVPERKAVATSKLKNMPRVYKRKPGSRRYADYTSEKLQECLMSIREGELTQRQAEAKRTEFTQPKFIKRKKVDVVPGKSVGPEVLQDQSKPTTSVSTSKNVPSTVIKMKVPNKIKKLKLKRTYIAGDDTGETSDLDVDLMQEAEEFEQENEAEKQLDSLSLGEKSYADLLSLQKVKRVVGEYVVFTYEGEYFPGKIVSFTDQEVVIRAMQRSLKSWKWPEKPDVNSYVWEDVIGHITEPKLVSKRGFYEIPELSKHWQGKLEQKALDERIEGLCRQLMVNNLQSGNFGSLLHVFLTRASELLASAQTDNNMFSWQTYNALFILRCLTKYFVENLKEEDLVRQFEARPKHTDGSHHEDEHVNRMEVFMDSLIEIIVDVPVRDFTYPLHLESVNTLLVLLSVQMFSQKPAAKSCIYRSLMQGRYSIHSPLLVKTLLQHFIDQQQAPPGLLGHSSGGSLAFLLNMTSVLANYATQAAGLWNMLTLGLARPSPPLLGDGGLSLEDTPLANLSLLLILVLANHCTGEKNLHNPYRQALFSFTNSLESGEAAPTKASATFKLDFSQLFHTLCCAANSDQTTLLLYLLVHRNHMVKNYILSRSDIELLVVRILKTLYHAPDSNSHHIYMSLIILLILSEDDLFNKTIHESMLKGVTWYTERSISEISLGGLLVLVVIRTIQYNMLKMRDKYLHTNCLAALANMSGQFRNLHPYVSQRLVSLFETLSRKHARLAEQIHQQPQSQVTVNIEGPEELSDMAQDLTVLEEVLRMVLEILNSCLSHQLSHNPNLIYTLLYKRNIFEPFRTHQAFQDIVNNIDAVIQFFSRKLDQTNSDLSVTEVLATIQQGALRWPRERLKKFPDLKFKYVEEDQPEDFFIPYVWSLVCRSSGLYWNPTNIKLFSADGGVITI</sequence>
<dbReference type="GO" id="GO:0005794">
    <property type="term" value="C:Golgi apparatus"/>
    <property type="evidence" value="ECO:0007669"/>
    <property type="project" value="TreeGrafter"/>
</dbReference>